<dbReference type="SUPFAM" id="SSF50118">
    <property type="entry name" value="Cell growth inhibitor/plasmid maintenance toxic component"/>
    <property type="match status" value="1"/>
</dbReference>
<sequence length="126" mass="13593">MGRYNRGDVILAPVPFAEQHGKKTRPAVVLSAPEEGDLLICPVSSRPPSDTPCVPIGLDDFAIGGLDLFTESYVLTAKAGTLPVRDVIALKGRLVAEAVDTIGAQVRAPGELFPQDFPRRRSRSRR</sequence>
<evidence type="ECO:0000313" key="2">
    <source>
        <dbReference type="Proteomes" id="UP000002408"/>
    </source>
</evidence>
<reference evidence="2" key="1">
    <citation type="journal article" date="2015" name="Microbiology">
        <title>Genome of Methanoregula boonei 6A8 reveals adaptations to oligotrophic peatland environments.</title>
        <authorList>
            <person name="Braeuer S."/>
            <person name="Cadillo-Quiroz H."/>
            <person name="Kyrpides N."/>
            <person name="Woyke T."/>
            <person name="Goodwin L."/>
            <person name="Detter C."/>
            <person name="Podell S."/>
            <person name="Yavitt J.B."/>
            <person name="Zinder S.H."/>
        </authorList>
    </citation>
    <scope>NUCLEOTIDE SEQUENCE [LARGE SCALE GENOMIC DNA]</scope>
    <source>
        <strain evidence="2">DSM 21154 / JCM 14090 / 6A8</strain>
    </source>
</reference>
<name>A7IAN7_METB6</name>
<gene>
    <name evidence="1" type="ordered locus">Mboo_2284</name>
</gene>
<dbReference type="InterPro" id="IPR011067">
    <property type="entry name" value="Plasmid_toxin/cell-grow_inhib"/>
</dbReference>
<dbReference type="GO" id="GO:0003677">
    <property type="term" value="F:DNA binding"/>
    <property type="evidence" value="ECO:0007669"/>
    <property type="project" value="InterPro"/>
</dbReference>
<dbReference type="RefSeq" id="WP_012107858.1">
    <property type="nucleotide sequence ID" value="NC_009712.1"/>
</dbReference>
<organism evidence="1 2">
    <name type="scientific">Methanoregula boonei (strain DSM 21154 / JCM 14090 / 6A8)</name>
    <dbReference type="NCBI Taxonomy" id="456442"/>
    <lineage>
        <taxon>Archaea</taxon>
        <taxon>Methanobacteriati</taxon>
        <taxon>Methanobacteriota</taxon>
        <taxon>Stenosarchaea group</taxon>
        <taxon>Methanomicrobia</taxon>
        <taxon>Methanomicrobiales</taxon>
        <taxon>Methanoregulaceae</taxon>
        <taxon>Methanoregula</taxon>
    </lineage>
</organism>
<dbReference type="KEGG" id="mbn:Mboo_2284"/>
<dbReference type="InterPro" id="IPR003477">
    <property type="entry name" value="PemK-like"/>
</dbReference>
<dbReference type="EMBL" id="CP000780">
    <property type="protein sequence ID" value="ABS56798.1"/>
    <property type="molecule type" value="Genomic_DNA"/>
</dbReference>
<evidence type="ECO:0008006" key="3">
    <source>
        <dbReference type="Google" id="ProtNLM"/>
    </source>
</evidence>
<dbReference type="Gene3D" id="2.30.30.110">
    <property type="match status" value="1"/>
</dbReference>
<dbReference type="HOGENOM" id="CLU_121823_6_0_2"/>
<dbReference type="GeneID" id="5411941"/>
<proteinExistence type="predicted"/>
<dbReference type="OrthoDB" id="110271at2157"/>
<keyword evidence="2" id="KW-1185">Reference proteome</keyword>
<dbReference type="AlphaFoldDB" id="A7IAN7"/>
<dbReference type="eggNOG" id="arCOG03403">
    <property type="taxonomic scope" value="Archaea"/>
</dbReference>
<dbReference type="Proteomes" id="UP000002408">
    <property type="component" value="Chromosome"/>
</dbReference>
<dbReference type="Pfam" id="PF02452">
    <property type="entry name" value="PemK_toxin"/>
    <property type="match status" value="1"/>
</dbReference>
<evidence type="ECO:0000313" key="1">
    <source>
        <dbReference type="EMBL" id="ABS56798.1"/>
    </source>
</evidence>
<accession>A7IAN7</accession>
<protein>
    <recommendedName>
        <fullName evidence="3">Transcriptional modulator of MazE/toxin, MazF</fullName>
    </recommendedName>
</protein>